<comment type="caution">
    <text evidence="5">The sequence shown here is derived from an EMBL/GenBank/DDBJ whole genome shotgun (WGS) entry which is preliminary data.</text>
</comment>
<dbReference type="InterPro" id="IPR036388">
    <property type="entry name" value="WH-like_DNA-bd_sf"/>
</dbReference>
<keyword evidence="1" id="KW-0805">Transcription regulation</keyword>
<organism evidence="5 6">
    <name type="scientific">Fusibacter paucivorans</name>
    <dbReference type="NCBI Taxonomy" id="76009"/>
    <lineage>
        <taxon>Bacteria</taxon>
        <taxon>Bacillati</taxon>
        <taxon>Bacillota</taxon>
        <taxon>Clostridia</taxon>
        <taxon>Eubacteriales</taxon>
        <taxon>Eubacteriales Family XII. Incertae Sedis</taxon>
        <taxon>Fusibacter</taxon>
    </lineage>
</organism>
<sequence>MNEKLYEEIMENLLIFLPLLNKKFFREDEIFKSDVLFPSHIQILLTLSSKRQMTMSEISRQINVINSNLTPLVDKLIKGGYLKRQTSKKDRRVVYISITAQGKHYIQKHKMYVTQLLEARFENLDEAQLKSFSEHLQGMLDIIHAAMPEA</sequence>
<evidence type="ECO:0000256" key="1">
    <source>
        <dbReference type="ARBA" id="ARBA00023015"/>
    </source>
</evidence>
<evidence type="ECO:0000259" key="4">
    <source>
        <dbReference type="PROSITE" id="PS50995"/>
    </source>
</evidence>
<dbReference type="Gene3D" id="1.10.10.10">
    <property type="entry name" value="Winged helix-like DNA-binding domain superfamily/Winged helix DNA-binding domain"/>
    <property type="match status" value="1"/>
</dbReference>
<dbReference type="PRINTS" id="PR00598">
    <property type="entry name" value="HTHMARR"/>
</dbReference>
<dbReference type="SUPFAM" id="SSF46785">
    <property type="entry name" value="Winged helix' DNA-binding domain"/>
    <property type="match status" value="1"/>
</dbReference>
<keyword evidence="6" id="KW-1185">Reference proteome</keyword>
<accession>A0ABS5PLU1</accession>
<dbReference type="PANTHER" id="PTHR42756:SF1">
    <property type="entry name" value="TRANSCRIPTIONAL REPRESSOR OF EMRAB OPERON"/>
    <property type="match status" value="1"/>
</dbReference>
<keyword evidence="2" id="KW-0238">DNA-binding</keyword>
<evidence type="ECO:0000313" key="6">
    <source>
        <dbReference type="Proteomes" id="UP000746471"/>
    </source>
</evidence>
<dbReference type="InterPro" id="IPR036390">
    <property type="entry name" value="WH_DNA-bd_sf"/>
</dbReference>
<dbReference type="SMART" id="SM00347">
    <property type="entry name" value="HTH_MARR"/>
    <property type="match status" value="1"/>
</dbReference>
<evidence type="ECO:0000313" key="5">
    <source>
        <dbReference type="EMBL" id="MBS7526130.1"/>
    </source>
</evidence>
<dbReference type="PANTHER" id="PTHR42756">
    <property type="entry name" value="TRANSCRIPTIONAL REGULATOR, MARR"/>
    <property type="match status" value="1"/>
</dbReference>
<evidence type="ECO:0000256" key="2">
    <source>
        <dbReference type="ARBA" id="ARBA00023125"/>
    </source>
</evidence>
<feature type="domain" description="HTH marR-type" evidence="4">
    <location>
        <begin position="6"/>
        <end position="141"/>
    </location>
</feature>
<reference evidence="5 6" key="1">
    <citation type="submission" date="2021-05" db="EMBL/GenBank/DDBJ databases">
        <title>Fusibacter ferrireducens sp. nov., an anaerobic, sulfur- and Fe-reducing bacterium isolated from the mangrove sediment.</title>
        <authorList>
            <person name="Qiu D."/>
        </authorList>
    </citation>
    <scope>NUCLEOTIDE SEQUENCE [LARGE SCALE GENOMIC DNA]</scope>
    <source>
        <strain evidence="5 6">DSM 12116</strain>
    </source>
</reference>
<dbReference type="Proteomes" id="UP000746471">
    <property type="component" value="Unassembled WGS sequence"/>
</dbReference>
<dbReference type="PROSITE" id="PS50995">
    <property type="entry name" value="HTH_MARR_2"/>
    <property type="match status" value="1"/>
</dbReference>
<name>A0ABS5PLU1_9FIRM</name>
<protein>
    <submittedName>
        <fullName evidence="5">MarR family transcriptional regulator</fullName>
    </submittedName>
</protein>
<evidence type="ECO:0000256" key="3">
    <source>
        <dbReference type="ARBA" id="ARBA00023163"/>
    </source>
</evidence>
<proteinExistence type="predicted"/>
<dbReference type="EMBL" id="JAHBCL010000007">
    <property type="protein sequence ID" value="MBS7526130.1"/>
    <property type="molecule type" value="Genomic_DNA"/>
</dbReference>
<dbReference type="Pfam" id="PF01047">
    <property type="entry name" value="MarR"/>
    <property type="match status" value="1"/>
</dbReference>
<dbReference type="RefSeq" id="WP_213235914.1">
    <property type="nucleotide sequence ID" value="NZ_JAHBCL010000007.1"/>
</dbReference>
<gene>
    <name evidence="5" type="ORF">KHM83_05540</name>
</gene>
<keyword evidence="3" id="KW-0804">Transcription</keyword>
<dbReference type="InterPro" id="IPR000835">
    <property type="entry name" value="HTH_MarR-typ"/>
</dbReference>